<protein>
    <submittedName>
        <fullName evidence="2">Uncharacterized protein</fullName>
    </submittedName>
</protein>
<proteinExistence type="predicted"/>
<dbReference type="AlphaFoldDB" id="A0AAF3F9T4"/>
<sequence>MESFKKEQLNHMPTSSINFLEGLPDVVFYAVMERLPARVIENTVRQLSKNCYRRVELRRERLPRVYIDELCVHENMLRFIHGGRNEYSEKIDPAKLIQHLAYLNERVTFHTLHLQDVNWDMFANCKFECEELSCFVIETTLSPERFMDVFRSVRPTRNLYIAAHGDNKIFPVTSDFFTNNYAIELKLVRLWGYGNAMVDPLNDTILLDSTPLVLSGHFRTSSGCTLNGILTMIRDWYTSERQIDAIDLRSVGGEAERQNFFYNLSGLQAVKRLLFKGSIYSMIALERANGNIIGFSVRSDGKGHIDISMLRLVPGPEADLYGLHNDVF</sequence>
<organism evidence="1 2">
    <name type="scientific">Mesorhabditis belari</name>
    <dbReference type="NCBI Taxonomy" id="2138241"/>
    <lineage>
        <taxon>Eukaryota</taxon>
        <taxon>Metazoa</taxon>
        <taxon>Ecdysozoa</taxon>
        <taxon>Nematoda</taxon>
        <taxon>Chromadorea</taxon>
        <taxon>Rhabditida</taxon>
        <taxon>Rhabditina</taxon>
        <taxon>Rhabditomorpha</taxon>
        <taxon>Rhabditoidea</taxon>
        <taxon>Rhabditidae</taxon>
        <taxon>Mesorhabditinae</taxon>
        <taxon>Mesorhabditis</taxon>
    </lineage>
</organism>
<accession>A0AAF3F9T4</accession>
<reference evidence="2" key="1">
    <citation type="submission" date="2024-02" db="UniProtKB">
        <authorList>
            <consortium name="WormBaseParasite"/>
        </authorList>
    </citation>
    <scope>IDENTIFICATION</scope>
</reference>
<dbReference type="WBParaSite" id="MBELARI_LOCUS3617.1">
    <property type="protein sequence ID" value="MBELARI_LOCUS3617.1"/>
    <property type="gene ID" value="MBELARI_LOCUS3617"/>
</dbReference>
<evidence type="ECO:0000313" key="1">
    <source>
        <dbReference type="Proteomes" id="UP000887575"/>
    </source>
</evidence>
<evidence type="ECO:0000313" key="2">
    <source>
        <dbReference type="WBParaSite" id="MBELARI_LOCUS3617.1"/>
    </source>
</evidence>
<keyword evidence="1" id="KW-1185">Reference proteome</keyword>
<name>A0AAF3F9T4_9BILA</name>
<dbReference type="Proteomes" id="UP000887575">
    <property type="component" value="Unassembled WGS sequence"/>
</dbReference>